<protein>
    <submittedName>
        <fullName evidence="1">Uncharacterized protein</fullName>
    </submittedName>
</protein>
<proteinExistence type="predicted"/>
<sequence>MSEKNTQELESVLGSTHSRDFESFYKNNKGSLIDEKSAFNTYVKDLFRSRGLTQQIVFLKADIPERYGYKLLSGEKHTKQRDIILRICYAAEFTLEETQKALKKYEMQQLYVKIPRDALLMIIFNERPGSIIDVNGLLKKHGLDPLRTSGLQD</sequence>
<dbReference type="AlphaFoldDB" id="A0A1D3TST2"/>
<evidence type="ECO:0000313" key="1">
    <source>
        <dbReference type="EMBL" id="SCP96935.1"/>
    </source>
</evidence>
<evidence type="ECO:0000313" key="2">
    <source>
        <dbReference type="Proteomes" id="UP000199315"/>
    </source>
</evidence>
<dbReference type="Proteomes" id="UP000199315">
    <property type="component" value="Unassembled WGS sequence"/>
</dbReference>
<dbReference type="STRING" id="1619234.SAMN05421730_100754"/>
<reference evidence="1 2" key="1">
    <citation type="submission" date="2016-09" db="EMBL/GenBank/DDBJ databases">
        <authorList>
            <person name="Capua I."/>
            <person name="De Benedictis P."/>
            <person name="Joannis T."/>
            <person name="Lombin L.H."/>
            <person name="Cattoli G."/>
        </authorList>
    </citation>
    <scope>NUCLEOTIDE SEQUENCE [LARGE SCALE GENOMIC DNA]</scope>
    <source>
        <strain evidence="1 2">GluBS11</strain>
    </source>
</reference>
<organism evidence="1 2">
    <name type="scientific">Anaerobium acetethylicum</name>
    <dbReference type="NCBI Taxonomy" id="1619234"/>
    <lineage>
        <taxon>Bacteria</taxon>
        <taxon>Bacillati</taxon>
        <taxon>Bacillota</taxon>
        <taxon>Clostridia</taxon>
        <taxon>Lachnospirales</taxon>
        <taxon>Lachnospiraceae</taxon>
        <taxon>Anaerobium</taxon>
    </lineage>
</organism>
<name>A0A1D3TST2_9FIRM</name>
<gene>
    <name evidence="1" type="ORF">SAMN05421730_100754</name>
</gene>
<accession>A0A1D3TST2</accession>
<dbReference type="OrthoDB" id="2002608at2"/>
<dbReference type="EMBL" id="FMKA01000007">
    <property type="protein sequence ID" value="SCP96935.1"/>
    <property type="molecule type" value="Genomic_DNA"/>
</dbReference>
<dbReference type="RefSeq" id="WP_091232547.1">
    <property type="nucleotide sequence ID" value="NZ_FMKA01000007.1"/>
</dbReference>
<keyword evidence="2" id="KW-1185">Reference proteome</keyword>